<evidence type="ECO:0000313" key="4">
    <source>
        <dbReference type="EMBL" id="AIQ91749.1"/>
    </source>
</evidence>
<dbReference type="Pfam" id="PF05532">
    <property type="entry name" value="CsbD"/>
    <property type="match status" value="1"/>
</dbReference>
<evidence type="ECO:0000256" key="2">
    <source>
        <dbReference type="SAM" id="Phobius"/>
    </source>
</evidence>
<dbReference type="Proteomes" id="UP000029492">
    <property type="component" value="Chromosome"/>
</dbReference>
<keyword evidence="2" id="KW-0472">Membrane</keyword>
<gene>
    <name evidence="4" type="ORF">MOC_3994</name>
</gene>
<keyword evidence="2" id="KW-1133">Transmembrane helix</keyword>
<proteinExistence type="inferred from homology"/>
<dbReference type="InterPro" id="IPR036629">
    <property type="entry name" value="YjbJ_sf"/>
</dbReference>
<dbReference type="eggNOG" id="COG3237">
    <property type="taxonomic scope" value="Bacteria"/>
</dbReference>
<evidence type="ECO:0000313" key="5">
    <source>
        <dbReference type="Proteomes" id="UP000029492"/>
    </source>
</evidence>
<accession>A0A089QAX5</accession>
<dbReference type="EMBL" id="CP003811">
    <property type="protein sequence ID" value="AIQ91749.1"/>
    <property type="molecule type" value="Genomic_DNA"/>
</dbReference>
<dbReference type="SUPFAM" id="SSF69047">
    <property type="entry name" value="Hypothetical protein YjbJ"/>
    <property type="match status" value="1"/>
</dbReference>
<dbReference type="HOGENOM" id="CLU_135567_2_0_5"/>
<dbReference type="GeneID" id="96607237"/>
<organism evidence="4 5">
    <name type="scientific">Methylobacterium oryzae CBMB20</name>
    <dbReference type="NCBI Taxonomy" id="693986"/>
    <lineage>
        <taxon>Bacteria</taxon>
        <taxon>Pseudomonadati</taxon>
        <taxon>Pseudomonadota</taxon>
        <taxon>Alphaproteobacteria</taxon>
        <taxon>Hyphomicrobiales</taxon>
        <taxon>Methylobacteriaceae</taxon>
        <taxon>Methylobacterium</taxon>
    </lineage>
</organism>
<dbReference type="InterPro" id="IPR050423">
    <property type="entry name" value="UPF0337_stress_rsp"/>
</dbReference>
<dbReference type="Gene3D" id="1.10.1470.10">
    <property type="entry name" value="YjbJ"/>
    <property type="match status" value="1"/>
</dbReference>
<evidence type="ECO:0000259" key="3">
    <source>
        <dbReference type="Pfam" id="PF05532"/>
    </source>
</evidence>
<sequence length="125" mass="13023">MVDTDRIVGGAKEAVGKVQGAAGDFAGSNRDSVEGRFREAQGEAQNVYGQVKDKARDIADRAGDVASDAYDRAGDIAGEAYERSGSYLRDGRAAVGARVEENPLVALLIAGAVGYGLALLVHGRR</sequence>
<feature type="transmembrane region" description="Helical" evidence="2">
    <location>
        <begin position="104"/>
        <end position="121"/>
    </location>
</feature>
<dbReference type="InterPro" id="IPR008462">
    <property type="entry name" value="CsbD"/>
</dbReference>
<dbReference type="RefSeq" id="WP_043354576.1">
    <property type="nucleotide sequence ID" value="NZ_CP003811.1"/>
</dbReference>
<dbReference type="PANTHER" id="PTHR34977:SF1">
    <property type="entry name" value="UPF0337 PROTEIN YJBJ"/>
    <property type="match status" value="1"/>
</dbReference>
<dbReference type="KEGG" id="mor:MOC_3994"/>
<dbReference type="STRING" id="693986.MOC_3994"/>
<dbReference type="PANTHER" id="PTHR34977">
    <property type="entry name" value="UPF0337 PROTEIN YJBJ"/>
    <property type="match status" value="1"/>
</dbReference>
<keyword evidence="2" id="KW-0812">Transmembrane</keyword>
<comment type="similarity">
    <text evidence="1">Belongs to the UPF0337 (CsbD) family.</text>
</comment>
<reference evidence="4 5" key="1">
    <citation type="journal article" date="2014" name="PLoS ONE">
        <title>Genome Information of Methylobacterium oryzae, a Plant-Probiotic Methylotroph in the Phyllosphere.</title>
        <authorList>
            <person name="Kwak M.J."/>
            <person name="Jeong H."/>
            <person name="Madhaiyan M."/>
            <person name="Lee Y."/>
            <person name="Sa T.M."/>
            <person name="Oh T.K."/>
            <person name="Kim J.F."/>
        </authorList>
    </citation>
    <scope>NUCLEOTIDE SEQUENCE [LARGE SCALE GENOMIC DNA]</scope>
    <source>
        <strain evidence="4 5">CBMB20</strain>
    </source>
</reference>
<evidence type="ECO:0000256" key="1">
    <source>
        <dbReference type="ARBA" id="ARBA00009129"/>
    </source>
</evidence>
<dbReference type="AlphaFoldDB" id="A0A089QAX5"/>
<protein>
    <submittedName>
        <fullName evidence="4">CsbD family protein</fullName>
    </submittedName>
</protein>
<feature type="domain" description="CsbD-like" evidence="3">
    <location>
        <begin position="5"/>
        <end position="57"/>
    </location>
</feature>
<keyword evidence="5" id="KW-1185">Reference proteome</keyword>
<name>A0A089QAX5_9HYPH</name>